<dbReference type="AlphaFoldDB" id="A0AAE1ASW0"/>
<gene>
    <name evidence="2" type="ORF">RRG08_020734</name>
</gene>
<sequence length="89" mass="10423">MDISGFSEHITRGWREGSHYTSTGRHHQRMEGRVPLHIYRYTTLKDGGKGTTTHLPVDITRGWREGSHYTSTGRHHQRMEGRVPLHIYR</sequence>
<evidence type="ECO:0000256" key="1">
    <source>
        <dbReference type="SAM" id="MobiDB-lite"/>
    </source>
</evidence>
<proteinExistence type="predicted"/>
<protein>
    <submittedName>
        <fullName evidence="2">Uncharacterized protein</fullName>
    </submittedName>
</protein>
<feature type="region of interest" description="Disordered" evidence="1">
    <location>
        <begin position="68"/>
        <end position="89"/>
    </location>
</feature>
<evidence type="ECO:0000313" key="2">
    <source>
        <dbReference type="EMBL" id="KAK3793357.1"/>
    </source>
</evidence>
<name>A0AAE1ASW0_9GAST</name>
<dbReference type="EMBL" id="JAWDGP010001255">
    <property type="protein sequence ID" value="KAK3793357.1"/>
    <property type="molecule type" value="Genomic_DNA"/>
</dbReference>
<reference evidence="2" key="1">
    <citation type="journal article" date="2023" name="G3 (Bethesda)">
        <title>A reference genome for the long-term kleptoplast-retaining sea slug Elysia crispata morphotype clarki.</title>
        <authorList>
            <person name="Eastman K.E."/>
            <person name="Pendleton A.L."/>
            <person name="Shaikh M.A."/>
            <person name="Suttiyut T."/>
            <person name="Ogas R."/>
            <person name="Tomko P."/>
            <person name="Gavelis G."/>
            <person name="Widhalm J.R."/>
            <person name="Wisecaver J.H."/>
        </authorList>
    </citation>
    <scope>NUCLEOTIDE SEQUENCE</scope>
    <source>
        <strain evidence="2">ECLA1</strain>
    </source>
</reference>
<keyword evidence="3" id="KW-1185">Reference proteome</keyword>
<comment type="caution">
    <text evidence="2">The sequence shown here is derived from an EMBL/GenBank/DDBJ whole genome shotgun (WGS) entry which is preliminary data.</text>
</comment>
<accession>A0AAE1ASW0</accession>
<dbReference type="Proteomes" id="UP001283361">
    <property type="component" value="Unassembled WGS sequence"/>
</dbReference>
<evidence type="ECO:0000313" key="3">
    <source>
        <dbReference type="Proteomes" id="UP001283361"/>
    </source>
</evidence>
<organism evidence="2 3">
    <name type="scientific">Elysia crispata</name>
    <name type="common">lettuce slug</name>
    <dbReference type="NCBI Taxonomy" id="231223"/>
    <lineage>
        <taxon>Eukaryota</taxon>
        <taxon>Metazoa</taxon>
        <taxon>Spiralia</taxon>
        <taxon>Lophotrochozoa</taxon>
        <taxon>Mollusca</taxon>
        <taxon>Gastropoda</taxon>
        <taxon>Heterobranchia</taxon>
        <taxon>Euthyneura</taxon>
        <taxon>Panpulmonata</taxon>
        <taxon>Sacoglossa</taxon>
        <taxon>Placobranchoidea</taxon>
        <taxon>Plakobranchidae</taxon>
        <taxon>Elysia</taxon>
    </lineage>
</organism>